<dbReference type="GO" id="GO:0000976">
    <property type="term" value="F:transcription cis-regulatory region binding"/>
    <property type="evidence" value="ECO:0007669"/>
    <property type="project" value="TreeGrafter"/>
</dbReference>
<evidence type="ECO:0000259" key="5">
    <source>
        <dbReference type="PROSITE" id="PS50977"/>
    </source>
</evidence>
<dbReference type="PANTHER" id="PTHR30055">
    <property type="entry name" value="HTH-TYPE TRANSCRIPTIONAL REGULATOR RUTR"/>
    <property type="match status" value="1"/>
</dbReference>
<proteinExistence type="predicted"/>
<gene>
    <name evidence="6" type="ORF">MJB10_22015</name>
</gene>
<feature type="DNA-binding region" description="H-T-H motif" evidence="4">
    <location>
        <begin position="32"/>
        <end position="51"/>
    </location>
</feature>
<dbReference type="Gene3D" id="1.10.357.10">
    <property type="entry name" value="Tetracycline Repressor, domain 2"/>
    <property type="match status" value="1"/>
</dbReference>
<dbReference type="InterPro" id="IPR050109">
    <property type="entry name" value="HTH-type_TetR-like_transc_reg"/>
</dbReference>
<accession>A0AA96LMD1</accession>
<dbReference type="PROSITE" id="PS50977">
    <property type="entry name" value="HTH_TETR_2"/>
    <property type="match status" value="1"/>
</dbReference>
<evidence type="ECO:0000256" key="1">
    <source>
        <dbReference type="ARBA" id="ARBA00023015"/>
    </source>
</evidence>
<reference evidence="6" key="1">
    <citation type="submission" date="2022-02" db="EMBL/GenBank/DDBJ databases">
        <title>Paenibacillus sp. MBLB1832 Whole Genome Shotgun Sequencing.</title>
        <authorList>
            <person name="Hwang C.Y."/>
            <person name="Cho E.-S."/>
            <person name="Seo M.-J."/>
        </authorList>
    </citation>
    <scope>NUCLEOTIDE SEQUENCE</scope>
    <source>
        <strain evidence="6">MBLB1832</strain>
    </source>
</reference>
<evidence type="ECO:0000313" key="7">
    <source>
        <dbReference type="Proteomes" id="UP001304650"/>
    </source>
</evidence>
<evidence type="ECO:0000256" key="3">
    <source>
        <dbReference type="ARBA" id="ARBA00023163"/>
    </source>
</evidence>
<dbReference type="InterPro" id="IPR009057">
    <property type="entry name" value="Homeodomain-like_sf"/>
</dbReference>
<keyword evidence="3" id="KW-0804">Transcription</keyword>
<dbReference type="EMBL" id="CP130319">
    <property type="protein sequence ID" value="WNR43752.1"/>
    <property type="molecule type" value="Genomic_DNA"/>
</dbReference>
<dbReference type="KEGG" id="proo:MJB10_22015"/>
<evidence type="ECO:0000313" key="6">
    <source>
        <dbReference type="EMBL" id="WNR43752.1"/>
    </source>
</evidence>
<keyword evidence="7" id="KW-1185">Reference proteome</keyword>
<name>A0AA96LMD1_9BACL</name>
<dbReference type="AlphaFoldDB" id="A0AA96LMD1"/>
<protein>
    <submittedName>
        <fullName evidence="6">TetR/AcrR family transcriptional regulator</fullName>
    </submittedName>
</protein>
<dbReference type="SUPFAM" id="SSF46689">
    <property type="entry name" value="Homeodomain-like"/>
    <property type="match status" value="1"/>
</dbReference>
<dbReference type="Pfam" id="PF00440">
    <property type="entry name" value="TetR_N"/>
    <property type="match status" value="1"/>
</dbReference>
<evidence type="ECO:0000256" key="2">
    <source>
        <dbReference type="ARBA" id="ARBA00023125"/>
    </source>
</evidence>
<organism evidence="6 7">
    <name type="scientific">Paenibacillus roseopurpureus</name>
    <dbReference type="NCBI Taxonomy" id="2918901"/>
    <lineage>
        <taxon>Bacteria</taxon>
        <taxon>Bacillati</taxon>
        <taxon>Bacillota</taxon>
        <taxon>Bacilli</taxon>
        <taxon>Bacillales</taxon>
        <taxon>Paenibacillaceae</taxon>
        <taxon>Paenibacillus</taxon>
    </lineage>
</organism>
<dbReference type="PANTHER" id="PTHR30055:SF234">
    <property type="entry name" value="HTH-TYPE TRANSCRIPTIONAL REGULATOR BETI"/>
    <property type="match status" value="1"/>
</dbReference>
<keyword evidence="2 4" id="KW-0238">DNA-binding</keyword>
<dbReference type="Proteomes" id="UP001304650">
    <property type="component" value="Chromosome"/>
</dbReference>
<dbReference type="RefSeq" id="WP_314798495.1">
    <property type="nucleotide sequence ID" value="NZ_CP130319.1"/>
</dbReference>
<keyword evidence="1" id="KW-0805">Transcription regulation</keyword>
<evidence type="ECO:0000256" key="4">
    <source>
        <dbReference type="PROSITE-ProRule" id="PRU00335"/>
    </source>
</evidence>
<dbReference type="GO" id="GO:0003700">
    <property type="term" value="F:DNA-binding transcription factor activity"/>
    <property type="evidence" value="ECO:0007669"/>
    <property type="project" value="TreeGrafter"/>
</dbReference>
<dbReference type="PRINTS" id="PR00455">
    <property type="entry name" value="HTHTETR"/>
</dbReference>
<sequence length="219" mass="25871">MARKAVAQELSRERILTEARELFATFGYRALTMRSIAKAMGYSHGALYYHFSEKAELFYALIKDDFASLLQRQRELIIRESDEFSVNLLQKLMMEFVWFGLSNPNHYEMMFMINEPELQQYSRTEQAQCLDMFAVVIREVLTEQPGVESRRYTLPWNIFMSLHGFISYCIQFKLSYEEARRLAEEHVRLICISLDVDSYELQRPIVKMVGNNVRKSFVI</sequence>
<feature type="domain" description="HTH tetR-type" evidence="5">
    <location>
        <begin position="9"/>
        <end position="69"/>
    </location>
</feature>
<dbReference type="InterPro" id="IPR001647">
    <property type="entry name" value="HTH_TetR"/>
</dbReference>